<dbReference type="InterPro" id="IPR003660">
    <property type="entry name" value="HAMP_dom"/>
</dbReference>
<protein>
    <submittedName>
        <fullName evidence="14">Methyl-accepting chemotaxis protein</fullName>
    </submittedName>
</protein>
<dbReference type="EMBL" id="JAUBDI010000003">
    <property type="protein sequence ID" value="MDW0112630.1"/>
    <property type="molecule type" value="Genomic_DNA"/>
</dbReference>
<dbReference type="PROSITE" id="PS50885">
    <property type="entry name" value="HAMP"/>
    <property type="match status" value="1"/>
</dbReference>
<dbReference type="PANTHER" id="PTHR32089:SF114">
    <property type="entry name" value="METHYL-ACCEPTING CHEMOTAXIS PROTEIN MCPB"/>
    <property type="match status" value="1"/>
</dbReference>
<keyword evidence="7 11" id="KW-0472">Membrane</keyword>
<dbReference type="SUPFAM" id="SSF103190">
    <property type="entry name" value="Sensory domain-like"/>
    <property type="match status" value="1"/>
</dbReference>
<dbReference type="PANTHER" id="PTHR32089">
    <property type="entry name" value="METHYL-ACCEPTING CHEMOTAXIS PROTEIN MCPB"/>
    <property type="match status" value="1"/>
</dbReference>
<comment type="similarity">
    <text evidence="9">Belongs to the methyl-accepting chemotaxis (MCP) protein family.</text>
</comment>
<reference evidence="14 15" key="1">
    <citation type="submission" date="2023-06" db="EMBL/GenBank/DDBJ databases">
        <title>Sporosarcina sp. nov., isolated from Korean traditional fermented seafood 'Jeotgal'.</title>
        <authorList>
            <person name="Yang A.I."/>
            <person name="Shin N.-R."/>
        </authorList>
    </citation>
    <scope>NUCLEOTIDE SEQUENCE [LARGE SCALE GENOMIC DNA]</scope>
    <source>
        <strain evidence="14 15">KCTC13119</strain>
    </source>
</reference>
<dbReference type="Pfam" id="PF00015">
    <property type="entry name" value="MCPsignal"/>
    <property type="match status" value="1"/>
</dbReference>
<evidence type="ECO:0000256" key="10">
    <source>
        <dbReference type="PROSITE-ProRule" id="PRU00284"/>
    </source>
</evidence>
<dbReference type="SUPFAM" id="SSF58104">
    <property type="entry name" value="Methyl-accepting chemotaxis protein (MCP) signaling domain"/>
    <property type="match status" value="1"/>
</dbReference>
<evidence type="ECO:0000256" key="6">
    <source>
        <dbReference type="ARBA" id="ARBA00022989"/>
    </source>
</evidence>
<dbReference type="Gene3D" id="1.10.287.950">
    <property type="entry name" value="Methyl-accepting chemotaxis protein"/>
    <property type="match status" value="1"/>
</dbReference>
<feature type="domain" description="HAMP" evidence="13">
    <location>
        <begin position="303"/>
        <end position="355"/>
    </location>
</feature>
<dbReference type="Gene3D" id="3.30.450.20">
    <property type="entry name" value="PAS domain"/>
    <property type="match status" value="2"/>
</dbReference>
<evidence type="ECO:0000256" key="3">
    <source>
        <dbReference type="ARBA" id="ARBA00022481"/>
    </source>
</evidence>
<dbReference type="CDD" id="cd06225">
    <property type="entry name" value="HAMP"/>
    <property type="match status" value="1"/>
</dbReference>
<evidence type="ECO:0000256" key="2">
    <source>
        <dbReference type="ARBA" id="ARBA00022475"/>
    </source>
</evidence>
<keyword evidence="5 11" id="KW-0812">Transmembrane</keyword>
<evidence type="ECO:0000256" key="8">
    <source>
        <dbReference type="ARBA" id="ARBA00023224"/>
    </source>
</evidence>
<dbReference type="Pfam" id="PF02743">
    <property type="entry name" value="dCache_1"/>
    <property type="match status" value="1"/>
</dbReference>
<dbReference type="CDD" id="cd18774">
    <property type="entry name" value="PDC2_HK_sensor"/>
    <property type="match status" value="1"/>
</dbReference>
<comment type="caution">
    <text evidence="14">The sequence shown here is derived from an EMBL/GenBank/DDBJ whole genome shotgun (WGS) entry which is preliminary data.</text>
</comment>
<evidence type="ECO:0000256" key="1">
    <source>
        <dbReference type="ARBA" id="ARBA00004651"/>
    </source>
</evidence>
<accession>A0ABU4G8H8</accession>
<dbReference type="Proteomes" id="UP001282284">
    <property type="component" value="Unassembled WGS sequence"/>
</dbReference>
<evidence type="ECO:0000256" key="11">
    <source>
        <dbReference type="SAM" id="Phobius"/>
    </source>
</evidence>
<dbReference type="Gene3D" id="1.10.8.500">
    <property type="entry name" value="HAMP domain in histidine kinase"/>
    <property type="match status" value="1"/>
</dbReference>
<keyword evidence="6 11" id="KW-1133">Transmembrane helix</keyword>
<dbReference type="Pfam" id="PF00672">
    <property type="entry name" value="HAMP"/>
    <property type="match status" value="1"/>
</dbReference>
<evidence type="ECO:0000256" key="7">
    <source>
        <dbReference type="ARBA" id="ARBA00023136"/>
    </source>
</evidence>
<evidence type="ECO:0000313" key="15">
    <source>
        <dbReference type="Proteomes" id="UP001282284"/>
    </source>
</evidence>
<dbReference type="InterPro" id="IPR033479">
    <property type="entry name" value="dCache_1"/>
</dbReference>
<organism evidence="14 15">
    <name type="scientific">Sporosarcina saromensis</name>
    <dbReference type="NCBI Taxonomy" id="359365"/>
    <lineage>
        <taxon>Bacteria</taxon>
        <taxon>Bacillati</taxon>
        <taxon>Bacillota</taxon>
        <taxon>Bacilli</taxon>
        <taxon>Bacillales</taxon>
        <taxon>Caryophanaceae</taxon>
        <taxon>Sporosarcina</taxon>
    </lineage>
</organism>
<evidence type="ECO:0000259" key="13">
    <source>
        <dbReference type="PROSITE" id="PS50885"/>
    </source>
</evidence>
<evidence type="ECO:0000256" key="4">
    <source>
        <dbReference type="ARBA" id="ARBA00022500"/>
    </source>
</evidence>
<keyword evidence="8 10" id="KW-0807">Transducer</keyword>
<gene>
    <name evidence="14" type="ORF">QT711_05500</name>
</gene>
<dbReference type="PROSITE" id="PS50111">
    <property type="entry name" value="CHEMOTAXIS_TRANSDUC_2"/>
    <property type="match status" value="1"/>
</dbReference>
<comment type="subcellular location">
    <subcellularLocation>
        <location evidence="1">Cell membrane</location>
        <topology evidence="1">Multi-pass membrane protein</topology>
    </subcellularLocation>
</comment>
<dbReference type="SMART" id="SM00283">
    <property type="entry name" value="MA"/>
    <property type="match status" value="1"/>
</dbReference>
<dbReference type="CDD" id="cd18773">
    <property type="entry name" value="PDC1_HK_sensor"/>
    <property type="match status" value="1"/>
</dbReference>
<dbReference type="InterPro" id="IPR004089">
    <property type="entry name" value="MCPsignal_dom"/>
</dbReference>
<dbReference type="RefSeq" id="WP_317942513.1">
    <property type="nucleotide sequence ID" value="NZ_JAUBDI010000003.1"/>
</dbReference>
<feature type="domain" description="Methyl-accepting transducer" evidence="12">
    <location>
        <begin position="374"/>
        <end position="624"/>
    </location>
</feature>
<feature type="transmembrane region" description="Helical" evidence="11">
    <location>
        <begin position="9"/>
        <end position="27"/>
    </location>
</feature>
<dbReference type="InterPro" id="IPR029151">
    <property type="entry name" value="Sensor-like_sf"/>
</dbReference>
<name>A0ABU4G8H8_9BACL</name>
<evidence type="ECO:0000259" key="12">
    <source>
        <dbReference type="PROSITE" id="PS50111"/>
    </source>
</evidence>
<keyword evidence="15" id="KW-1185">Reference proteome</keyword>
<dbReference type="SMART" id="SM00304">
    <property type="entry name" value="HAMP"/>
    <property type="match status" value="1"/>
</dbReference>
<evidence type="ECO:0000256" key="9">
    <source>
        <dbReference type="ARBA" id="ARBA00029447"/>
    </source>
</evidence>
<evidence type="ECO:0000313" key="14">
    <source>
        <dbReference type="EMBL" id="MDW0112630.1"/>
    </source>
</evidence>
<keyword evidence="2" id="KW-1003">Cell membrane</keyword>
<keyword evidence="3" id="KW-0488">Methylation</keyword>
<sequence length="660" mass="71916">MFKSIRTKIIITAILLFLLGIFLMVYMTNDQVKKRSVERVISMSESTIQQAGSSIENYFEQYAKGIGQLANSEIVQSSTANEEEIAKQTNLVNELKSFQAIYSDASSAYFATPSNSITIYPAADTSNLNVNERLWFTEAMASPNEVHWSNAYIDSSTGEFVITASHAVQQNGSIVGVVGVDILLTELTTELNKNKLPFEGFTILLDNDGVALSHPTKNGESLMDSPYVQKLYDYQYGDIEFTDEEGIDKVDVFTTLPDFGWKVIAVYEKDKLMGMANDLRTSMLIISLITIIIVSVAMYFVISRMIKPIGKLKTLMDTVAKGDLTVTSDIQSKDEIGQLGDNFNTMIANMKGILTVVSTSADQVRSNSENLSAVAEETNASSSQVAHAVTEIAEGAAKSAEDSEMVSERTEHLGSQINDINNRADEMTGIAQQTGTMNANGQQQMAELKETFTSSGLKLQTMSESIATLGEKVKAIGGVMETITDISSQTNLLALNASIEAARAGEHGKGFAVVAEEVRKLAEQSAAATEDVKVTVTELQNESKLVSTEMTETIETFRNQGKVVEETEASFKELTVLMEDMQASINSVTQEINKVTQNKDDVALIVQTMAATSQQTAAACEEVSASTDEQLRAIQSVTEAAETLTDLSEELTKTIRQFKI</sequence>
<proteinExistence type="inferred from homology"/>
<keyword evidence="4" id="KW-0145">Chemotaxis</keyword>
<feature type="transmembrane region" description="Helical" evidence="11">
    <location>
        <begin position="283"/>
        <end position="302"/>
    </location>
</feature>
<evidence type="ECO:0000256" key="5">
    <source>
        <dbReference type="ARBA" id="ARBA00022692"/>
    </source>
</evidence>